<dbReference type="Pfam" id="PF00512">
    <property type="entry name" value="HisKA"/>
    <property type="match status" value="1"/>
</dbReference>
<dbReference type="PROSITE" id="PS50894">
    <property type="entry name" value="HPT"/>
    <property type="match status" value="1"/>
</dbReference>
<keyword evidence="8" id="KW-0812">Transmembrane</keyword>
<dbReference type="InterPro" id="IPR035965">
    <property type="entry name" value="PAS-like_dom_sf"/>
</dbReference>
<feature type="domain" description="HPt" evidence="26">
    <location>
        <begin position="1138"/>
        <end position="1231"/>
    </location>
</feature>
<evidence type="ECO:0000256" key="11">
    <source>
        <dbReference type="ARBA" id="ARBA00022777"/>
    </source>
</evidence>
<keyword evidence="13" id="KW-1133">Transmembrane helix</keyword>
<evidence type="ECO:0000256" key="6">
    <source>
        <dbReference type="ARBA" id="ARBA00022553"/>
    </source>
</evidence>
<evidence type="ECO:0000256" key="22">
    <source>
        <dbReference type="PROSITE-ProRule" id="PRU00169"/>
    </source>
</evidence>
<feature type="modified residue" description="4-aspartylphosphate" evidence="22">
    <location>
        <position position="1047"/>
    </location>
</feature>
<dbReference type="Pfam" id="PF02518">
    <property type="entry name" value="HATPase_c"/>
    <property type="match status" value="1"/>
</dbReference>
<dbReference type="SUPFAM" id="SSF55874">
    <property type="entry name" value="ATPase domain of HSP90 chaperone/DNA topoisomerase II/histidine kinase"/>
    <property type="match status" value="1"/>
</dbReference>
<dbReference type="Gene3D" id="1.20.120.160">
    <property type="entry name" value="HPT domain"/>
    <property type="match status" value="1"/>
</dbReference>
<dbReference type="InterPro" id="IPR036641">
    <property type="entry name" value="HPT_dom_sf"/>
</dbReference>
<comment type="function">
    <text evidence="17">Member of the two-component regulatory system BvgS/BvgA. Phosphorylates BvgA via a four-step phosphorelay in response to environmental signals.</text>
</comment>
<keyword evidence="4" id="KW-1003">Cell membrane</keyword>
<dbReference type="Pfam" id="PF08447">
    <property type="entry name" value="PAS_3"/>
    <property type="match status" value="1"/>
</dbReference>
<dbReference type="CDD" id="cd17546">
    <property type="entry name" value="REC_hyHK_CKI1_RcsC-like"/>
    <property type="match status" value="1"/>
</dbReference>
<feature type="modified residue" description="Phosphohistidine" evidence="21">
    <location>
        <position position="1177"/>
    </location>
</feature>
<evidence type="ECO:0000259" key="23">
    <source>
        <dbReference type="PROSITE" id="PS50109"/>
    </source>
</evidence>
<dbReference type="SMART" id="SM00448">
    <property type="entry name" value="REC"/>
    <property type="match status" value="1"/>
</dbReference>
<keyword evidence="10" id="KW-0547">Nucleotide-binding</keyword>
<dbReference type="GO" id="GO:0000155">
    <property type="term" value="F:phosphorelay sensor kinase activity"/>
    <property type="evidence" value="ECO:0007669"/>
    <property type="project" value="InterPro"/>
</dbReference>
<dbReference type="GO" id="GO:0005886">
    <property type="term" value="C:plasma membrane"/>
    <property type="evidence" value="ECO:0007669"/>
    <property type="project" value="UniProtKB-SubCell"/>
</dbReference>
<dbReference type="InterPro" id="IPR036097">
    <property type="entry name" value="HisK_dim/P_sf"/>
</dbReference>
<evidence type="ECO:0000256" key="19">
    <source>
        <dbReference type="ARBA" id="ARBA00068150"/>
    </source>
</evidence>
<dbReference type="PROSITE" id="PS50110">
    <property type="entry name" value="RESPONSE_REGULATORY"/>
    <property type="match status" value="1"/>
</dbReference>
<evidence type="ECO:0000256" key="17">
    <source>
        <dbReference type="ARBA" id="ARBA00058004"/>
    </source>
</evidence>
<dbReference type="CDD" id="cd16922">
    <property type="entry name" value="HATPase_EvgS-ArcB-TorS-like"/>
    <property type="match status" value="1"/>
</dbReference>
<dbReference type="Pfam" id="PF08448">
    <property type="entry name" value="PAS_4"/>
    <property type="match status" value="1"/>
</dbReference>
<comment type="catalytic activity">
    <reaction evidence="1">
        <text>ATP + protein L-histidine = ADP + protein N-phospho-L-histidine.</text>
        <dbReference type="EC" id="2.7.13.3"/>
    </reaction>
</comment>
<dbReference type="InterPro" id="IPR000014">
    <property type="entry name" value="PAS"/>
</dbReference>
<keyword evidence="12" id="KW-0067">ATP-binding</keyword>
<dbReference type="EC" id="2.7.13.3" evidence="3"/>
<keyword evidence="7" id="KW-0808">Transferase</keyword>
<dbReference type="PANTHER" id="PTHR43047">
    <property type="entry name" value="TWO-COMPONENT HISTIDINE PROTEIN KINASE"/>
    <property type="match status" value="1"/>
</dbReference>
<protein>
    <recommendedName>
        <fullName evidence="19">Sensory/regulatory protein RpfC</fullName>
        <ecNumber evidence="3">2.7.13.3</ecNumber>
    </recommendedName>
    <alternativeName>
        <fullName evidence="20">Virulence sensor protein BvgS</fullName>
    </alternativeName>
</protein>
<dbReference type="SUPFAM" id="SSF47226">
    <property type="entry name" value="Histidine-containing phosphotransfer domain, HPT domain"/>
    <property type="match status" value="1"/>
</dbReference>
<dbReference type="GO" id="GO:0005524">
    <property type="term" value="F:ATP binding"/>
    <property type="evidence" value="ECO:0007669"/>
    <property type="project" value="UniProtKB-KW"/>
</dbReference>
<dbReference type="PROSITE" id="PS50109">
    <property type="entry name" value="HIS_KIN"/>
    <property type="match status" value="1"/>
</dbReference>
<dbReference type="KEGG" id="bcm:Bcenmc03_4701"/>
<evidence type="ECO:0000313" key="28">
    <source>
        <dbReference type="Proteomes" id="UP000002169"/>
    </source>
</evidence>
<dbReference type="Proteomes" id="UP000002169">
    <property type="component" value="Chromosome 2"/>
</dbReference>
<keyword evidence="9" id="KW-0732">Signal</keyword>
<dbReference type="EMBL" id="CP000959">
    <property type="protein sequence ID" value="ACA93831.1"/>
    <property type="molecule type" value="Genomic_DNA"/>
</dbReference>
<evidence type="ECO:0000256" key="1">
    <source>
        <dbReference type="ARBA" id="ARBA00000085"/>
    </source>
</evidence>
<evidence type="ECO:0000256" key="16">
    <source>
        <dbReference type="ARBA" id="ARBA00023136"/>
    </source>
</evidence>
<dbReference type="Gene3D" id="3.30.450.20">
    <property type="entry name" value="PAS domain"/>
    <property type="match status" value="2"/>
</dbReference>
<evidence type="ECO:0000256" key="2">
    <source>
        <dbReference type="ARBA" id="ARBA00004429"/>
    </source>
</evidence>
<evidence type="ECO:0000313" key="27">
    <source>
        <dbReference type="EMBL" id="ACA93831.1"/>
    </source>
</evidence>
<dbReference type="NCBIfam" id="TIGR00229">
    <property type="entry name" value="sensory_box"/>
    <property type="match status" value="1"/>
</dbReference>
<dbReference type="Pfam" id="PF00497">
    <property type="entry name" value="SBP_bac_3"/>
    <property type="match status" value="1"/>
</dbReference>
<evidence type="ECO:0000256" key="5">
    <source>
        <dbReference type="ARBA" id="ARBA00022519"/>
    </source>
</evidence>
<evidence type="ECO:0000256" key="21">
    <source>
        <dbReference type="PROSITE-ProRule" id="PRU00110"/>
    </source>
</evidence>
<name>B1K3F2_BURO0</name>
<dbReference type="InterPro" id="IPR003594">
    <property type="entry name" value="HATPase_dom"/>
</dbReference>
<evidence type="ECO:0000256" key="4">
    <source>
        <dbReference type="ARBA" id="ARBA00022475"/>
    </source>
</evidence>
<evidence type="ECO:0000256" key="10">
    <source>
        <dbReference type="ARBA" id="ARBA00022741"/>
    </source>
</evidence>
<dbReference type="CDD" id="cd00082">
    <property type="entry name" value="HisKA"/>
    <property type="match status" value="1"/>
</dbReference>
<dbReference type="SUPFAM" id="SSF53850">
    <property type="entry name" value="Periplasmic binding protein-like II"/>
    <property type="match status" value="1"/>
</dbReference>
<dbReference type="InterPro" id="IPR001638">
    <property type="entry name" value="Solute-binding_3/MltF_N"/>
</dbReference>
<evidence type="ECO:0000256" key="18">
    <source>
        <dbReference type="ARBA" id="ARBA00064003"/>
    </source>
</evidence>
<evidence type="ECO:0000256" key="7">
    <source>
        <dbReference type="ARBA" id="ARBA00022679"/>
    </source>
</evidence>
<evidence type="ECO:0000256" key="20">
    <source>
        <dbReference type="ARBA" id="ARBA00070152"/>
    </source>
</evidence>
<comment type="subcellular location">
    <subcellularLocation>
        <location evidence="2">Cell inner membrane</location>
        <topology evidence="2">Multi-pass membrane protein</topology>
    </subcellularLocation>
</comment>
<evidence type="ECO:0000256" key="3">
    <source>
        <dbReference type="ARBA" id="ARBA00012438"/>
    </source>
</evidence>
<feature type="domain" description="Response regulatory" evidence="24">
    <location>
        <begin position="998"/>
        <end position="1115"/>
    </location>
</feature>
<dbReference type="SMART" id="SM00387">
    <property type="entry name" value="HATPase_c"/>
    <property type="match status" value="1"/>
</dbReference>
<keyword evidence="5" id="KW-0997">Cell inner membrane</keyword>
<evidence type="ECO:0000256" key="14">
    <source>
        <dbReference type="ARBA" id="ARBA00023012"/>
    </source>
</evidence>
<dbReference type="PRINTS" id="PR00344">
    <property type="entry name" value="BCTRLSENSOR"/>
</dbReference>
<comment type="subunit">
    <text evidence="18">At low DSF concentrations, interacts with RpfF.</text>
</comment>
<dbReference type="InterPro" id="IPR036890">
    <property type="entry name" value="HATPase_C_sf"/>
</dbReference>
<evidence type="ECO:0000259" key="24">
    <source>
        <dbReference type="PROSITE" id="PS50110"/>
    </source>
</evidence>
<sequence>MPTRTIRFPPNQLKYACRICSNIAIQSHDKAILKNSLWLSLRLSVAVVVAVLSTCPIESVTVENVGASTLRSAVPWPKEPAVPPQIHGMADHLTLTPDERSWLASLPPIKLGVDPEWAPIAYLDANDRPSGIAADYLQHISASLGIRFAVAKTNSWAETLSRAQSGELDATVPVNTPVIRDGVLLYSVPFITLPDVIVTRPHVSPQGIIDLAGRRVAVSDPSELPATVRQQIPDAEIVVAASAHQAMNAVAEGRADAYVGNAAIVDFNIRNYFPGILKIASPADLDSRLSIAVNRRYERLIPLIDRALAAIPKREQQRIRSRWLWPRYSAGLPWKTFELVLLGTAIVLATITTAYVRLRREVRRRLAVEHELADQLSFREALMESLPYPLVAKDSANRYIALNHAYETAFSVKRDELIGKTTLDASPLDHQWNRRIHAMSERVQDQQQPHHAEVSLMDSDQKQRSWLYWMHPFQLPSGKPGGLLVTLVDVTTIRDAEQRARALDQRLRRVTAHLPAVVFELRRTPDGVLRFPYVGGNTHAMWDLDAQTMEDDALTVLSRVHPDDRPLIKSAVKHSALTMKRVSIDFRCLSHGCERWIHTEATPQTEHDGTIFWSGVWSDVTHIKAQAKELAHAKEAAELAAASKARFLATMSHEIRTPMNGIVGMLELLRHESLSLKQQRMLHMIGESAMTLMQILDDVLDFSKIDAGQLEIVNEPTDLRALLDGVSAVAGTLAHDKGLVVRNFVSHRLAAELEIDGLRLRQILFNLLSNAIKFTESGEVGIRVEIIDCRNACQRVRFTVHDTGIGITPAQLQCLFAPFTQADTSISRRFGGTGLGLAICKRLVELMQGSIRIESTPRIGTHVIVEFDLNVHLVARSTPVAGKQASTDLSDIALAAALRELLVPLGVVMTGDTSQADIRFVDECRLFEIRDDRLVIGLTDEPIPTGYEISPDGLCRLSHNPLTYAAVEALCLHTTAAPRFAEIDTRLPAVEYPSSGTRILVVDDHPINRLVIEAQLARLGYTAIAVSNGTDALHALDDSDIALVLSDCAMPDMDGYDLARRIRSREPRSRHIPILALTANALPDEAIRCAEAGMDGLIVKPTTLTVLREELARWIPASPCTTQTDAMRWFSPPVSPAERTHLPMLIRGFLVETAKDVAFLQAAVQSGDAVAAAEHIHRIVGASKLFGSDVLADAGERLSARLREDGMTGQEAALAVFFAQVEQLTTRLGTLMAAQRE</sequence>
<dbReference type="InterPro" id="IPR008207">
    <property type="entry name" value="Sig_transdc_His_kin_Hpt_dom"/>
</dbReference>
<dbReference type="InterPro" id="IPR013655">
    <property type="entry name" value="PAS_fold_3"/>
</dbReference>
<dbReference type="SUPFAM" id="SSF47384">
    <property type="entry name" value="Homodimeric domain of signal transducing histidine kinase"/>
    <property type="match status" value="1"/>
</dbReference>
<dbReference type="SMART" id="SM00062">
    <property type="entry name" value="PBPb"/>
    <property type="match status" value="1"/>
</dbReference>
<dbReference type="CDD" id="cd01007">
    <property type="entry name" value="PBP2_BvgS_HisK_like"/>
    <property type="match status" value="1"/>
</dbReference>
<dbReference type="FunFam" id="3.30.565.10:FF:000010">
    <property type="entry name" value="Sensor histidine kinase RcsC"/>
    <property type="match status" value="1"/>
</dbReference>
<evidence type="ECO:0000259" key="26">
    <source>
        <dbReference type="PROSITE" id="PS50894"/>
    </source>
</evidence>
<feature type="domain" description="PAS" evidence="25">
    <location>
        <begin position="375"/>
        <end position="423"/>
    </location>
</feature>
<dbReference type="SMART" id="SM00388">
    <property type="entry name" value="HisKA"/>
    <property type="match status" value="1"/>
</dbReference>
<dbReference type="InterPro" id="IPR013656">
    <property type="entry name" value="PAS_4"/>
</dbReference>
<dbReference type="AlphaFoldDB" id="B1K3F2"/>
<keyword evidence="16" id="KW-0472">Membrane</keyword>
<dbReference type="InterPro" id="IPR004358">
    <property type="entry name" value="Sig_transdc_His_kin-like_C"/>
</dbReference>
<evidence type="ECO:0000256" key="13">
    <source>
        <dbReference type="ARBA" id="ARBA00022989"/>
    </source>
</evidence>
<dbReference type="Gene3D" id="3.30.565.10">
    <property type="entry name" value="Histidine kinase-like ATPase, C-terminal domain"/>
    <property type="match status" value="1"/>
</dbReference>
<reference evidence="28" key="1">
    <citation type="submission" date="2008-02" db="EMBL/GenBank/DDBJ databases">
        <title>Complete sequence of chromosome 2 of Burkholderia cenocepacia MC0-3.</title>
        <authorList>
            <person name="Copeland A."/>
            <person name="Lucas S."/>
            <person name="Lapidus A."/>
            <person name="Barry K."/>
            <person name="Bruce D."/>
            <person name="Goodwin L."/>
            <person name="Glavina del Rio T."/>
            <person name="Dalin E."/>
            <person name="Tice H."/>
            <person name="Pitluck S."/>
            <person name="Chain P."/>
            <person name="Malfatti S."/>
            <person name="Shin M."/>
            <person name="Vergez L."/>
            <person name="Schmutz J."/>
            <person name="Larimer F."/>
            <person name="Land M."/>
            <person name="Hauser L."/>
            <person name="Kyrpides N."/>
            <person name="Mikhailova N."/>
            <person name="Tiedje J."/>
            <person name="Richardson P."/>
        </authorList>
    </citation>
    <scope>NUCLEOTIDE SEQUENCE [LARGE SCALE GENOMIC DNA]</scope>
    <source>
        <strain evidence="28">MC0-3</strain>
    </source>
</reference>
<keyword evidence="6 22" id="KW-0597">Phosphoprotein</keyword>
<keyword evidence="11 27" id="KW-0418">Kinase</keyword>
<keyword evidence="14" id="KW-0902">Two-component regulatory system</keyword>
<dbReference type="InterPro" id="IPR005467">
    <property type="entry name" value="His_kinase_dom"/>
</dbReference>
<feature type="domain" description="Histidine kinase" evidence="23">
    <location>
        <begin position="650"/>
        <end position="871"/>
    </location>
</feature>
<evidence type="ECO:0000256" key="9">
    <source>
        <dbReference type="ARBA" id="ARBA00022729"/>
    </source>
</evidence>
<gene>
    <name evidence="27" type="ordered locus">Bcenmc03_4701</name>
</gene>
<evidence type="ECO:0000256" key="8">
    <source>
        <dbReference type="ARBA" id="ARBA00022692"/>
    </source>
</evidence>
<dbReference type="InterPro" id="IPR011006">
    <property type="entry name" value="CheY-like_superfamily"/>
</dbReference>
<dbReference type="Gene3D" id="1.10.287.130">
    <property type="match status" value="1"/>
</dbReference>
<proteinExistence type="predicted"/>
<dbReference type="SUPFAM" id="SSF52172">
    <property type="entry name" value="CheY-like"/>
    <property type="match status" value="1"/>
</dbReference>
<dbReference type="HOGENOM" id="CLU_000445_37_3_4"/>
<keyword evidence="15" id="KW-0843">Virulence</keyword>
<organism evidence="27 28">
    <name type="scientific">Burkholderia orbicola (strain MC0-3)</name>
    <dbReference type="NCBI Taxonomy" id="406425"/>
    <lineage>
        <taxon>Bacteria</taxon>
        <taxon>Pseudomonadati</taxon>
        <taxon>Pseudomonadota</taxon>
        <taxon>Betaproteobacteria</taxon>
        <taxon>Burkholderiales</taxon>
        <taxon>Burkholderiaceae</taxon>
        <taxon>Burkholderia</taxon>
        <taxon>Burkholderia cepacia complex</taxon>
        <taxon>Burkholderia orbicola</taxon>
    </lineage>
</organism>
<dbReference type="InterPro" id="IPR003661">
    <property type="entry name" value="HisK_dim/P_dom"/>
</dbReference>
<evidence type="ECO:0000256" key="15">
    <source>
        <dbReference type="ARBA" id="ARBA00023026"/>
    </source>
</evidence>
<evidence type="ECO:0000256" key="12">
    <source>
        <dbReference type="ARBA" id="ARBA00022840"/>
    </source>
</evidence>
<dbReference type="Gene3D" id="3.40.50.2300">
    <property type="match status" value="1"/>
</dbReference>
<evidence type="ECO:0000259" key="25">
    <source>
        <dbReference type="PROSITE" id="PS50112"/>
    </source>
</evidence>
<dbReference type="PROSITE" id="PS50112">
    <property type="entry name" value="PAS"/>
    <property type="match status" value="1"/>
</dbReference>
<dbReference type="Pfam" id="PF00072">
    <property type="entry name" value="Response_reg"/>
    <property type="match status" value="1"/>
</dbReference>
<dbReference type="InterPro" id="IPR001789">
    <property type="entry name" value="Sig_transdc_resp-reg_receiver"/>
</dbReference>
<dbReference type="CDD" id="cd00130">
    <property type="entry name" value="PAS"/>
    <property type="match status" value="1"/>
</dbReference>
<dbReference type="PANTHER" id="PTHR43047:SF64">
    <property type="entry name" value="HISTIDINE KINASE CONTAINING CHEY-HOMOLOGOUS RECEIVER DOMAIN AND PAS DOMAIN-RELATED"/>
    <property type="match status" value="1"/>
</dbReference>
<accession>B1K3F2</accession>
<dbReference type="Pfam" id="PF01627">
    <property type="entry name" value="Hpt"/>
    <property type="match status" value="1"/>
</dbReference>
<dbReference type="SUPFAM" id="SSF55785">
    <property type="entry name" value="PYP-like sensor domain (PAS domain)"/>
    <property type="match status" value="2"/>
</dbReference>
<dbReference type="Gene3D" id="3.40.190.10">
    <property type="entry name" value="Periplasmic binding protein-like II"/>
    <property type="match status" value="2"/>
</dbReference>
<dbReference type="FunFam" id="1.10.287.130:FF:000002">
    <property type="entry name" value="Two-component osmosensing histidine kinase"/>
    <property type="match status" value="1"/>
</dbReference>